<comment type="caution">
    <text evidence="1">The sequence shown here is derived from an EMBL/GenBank/DDBJ whole genome shotgun (WGS) entry which is preliminary data.</text>
</comment>
<reference evidence="1 2" key="1">
    <citation type="journal article" date="2014" name="Nat. Genet.">
        <title>Genome sequence of the hot pepper provides insights into the evolution of pungency in Capsicum species.</title>
        <authorList>
            <person name="Kim S."/>
            <person name="Park M."/>
            <person name="Yeom S.I."/>
            <person name="Kim Y.M."/>
            <person name="Lee J.M."/>
            <person name="Lee H.A."/>
            <person name="Seo E."/>
            <person name="Choi J."/>
            <person name="Cheong K."/>
            <person name="Kim K.T."/>
            <person name="Jung K."/>
            <person name="Lee G.W."/>
            <person name="Oh S.K."/>
            <person name="Bae C."/>
            <person name="Kim S.B."/>
            <person name="Lee H.Y."/>
            <person name="Kim S.Y."/>
            <person name="Kim M.S."/>
            <person name="Kang B.C."/>
            <person name="Jo Y.D."/>
            <person name="Yang H.B."/>
            <person name="Jeong H.J."/>
            <person name="Kang W.H."/>
            <person name="Kwon J.K."/>
            <person name="Shin C."/>
            <person name="Lim J.Y."/>
            <person name="Park J.H."/>
            <person name="Huh J.H."/>
            <person name="Kim J.S."/>
            <person name="Kim B.D."/>
            <person name="Cohen O."/>
            <person name="Paran I."/>
            <person name="Suh M.C."/>
            <person name="Lee S.B."/>
            <person name="Kim Y.K."/>
            <person name="Shin Y."/>
            <person name="Noh S.J."/>
            <person name="Park J."/>
            <person name="Seo Y.S."/>
            <person name="Kwon S.Y."/>
            <person name="Kim H.A."/>
            <person name="Park J.M."/>
            <person name="Kim H.J."/>
            <person name="Choi S.B."/>
            <person name="Bosland P.W."/>
            <person name="Reeves G."/>
            <person name="Jo S.H."/>
            <person name="Lee B.W."/>
            <person name="Cho H.T."/>
            <person name="Choi H.S."/>
            <person name="Lee M.S."/>
            <person name="Yu Y."/>
            <person name="Do Choi Y."/>
            <person name="Park B.S."/>
            <person name="van Deynze A."/>
            <person name="Ashrafi H."/>
            <person name="Hill T."/>
            <person name="Kim W.T."/>
            <person name="Pai H.S."/>
            <person name="Ahn H.K."/>
            <person name="Yeam I."/>
            <person name="Giovannoni J.J."/>
            <person name="Rose J.K."/>
            <person name="Sorensen I."/>
            <person name="Lee S.J."/>
            <person name="Kim R.W."/>
            <person name="Choi I.Y."/>
            <person name="Choi B.S."/>
            <person name="Lim J.S."/>
            <person name="Lee Y.H."/>
            <person name="Choi D."/>
        </authorList>
    </citation>
    <scope>NUCLEOTIDE SEQUENCE [LARGE SCALE GENOMIC DNA]</scope>
    <source>
        <strain evidence="2">cv. CM334</strain>
    </source>
</reference>
<accession>A0A2G2YCX5</accession>
<protein>
    <submittedName>
        <fullName evidence="1">Uncharacterized protein</fullName>
    </submittedName>
</protein>
<keyword evidence="2" id="KW-1185">Reference proteome</keyword>
<evidence type="ECO:0000313" key="2">
    <source>
        <dbReference type="Proteomes" id="UP000222542"/>
    </source>
</evidence>
<name>A0A2G2YCX5_CAPAN</name>
<gene>
    <name evidence="1" type="ORF">T459_27083</name>
</gene>
<reference evidence="1 2" key="2">
    <citation type="journal article" date="2017" name="Genome Biol.">
        <title>New reference genome sequences of hot pepper reveal the massive evolution of plant disease-resistance genes by retroduplication.</title>
        <authorList>
            <person name="Kim S."/>
            <person name="Park J."/>
            <person name="Yeom S.I."/>
            <person name="Kim Y.M."/>
            <person name="Seo E."/>
            <person name="Kim K.T."/>
            <person name="Kim M.S."/>
            <person name="Lee J.M."/>
            <person name="Cheong K."/>
            <person name="Shin H.S."/>
            <person name="Kim S.B."/>
            <person name="Han K."/>
            <person name="Lee J."/>
            <person name="Park M."/>
            <person name="Lee H.A."/>
            <person name="Lee H.Y."/>
            <person name="Lee Y."/>
            <person name="Oh S."/>
            <person name="Lee J.H."/>
            <person name="Choi E."/>
            <person name="Choi E."/>
            <person name="Lee S.E."/>
            <person name="Jeon J."/>
            <person name="Kim H."/>
            <person name="Choi G."/>
            <person name="Song H."/>
            <person name="Lee J."/>
            <person name="Lee S.C."/>
            <person name="Kwon J.K."/>
            <person name="Lee H.Y."/>
            <person name="Koo N."/>
            <person name="Hong Y."/>
            <person name="Kim R.W."/>
            <person name="Kang W.H."/>
            <person name="Huh J.H."/>
            <person name="Kang B.C."/>
            <person name="Yang T.J."/>
            <person name="Lee Y.H."/>
            <person name="Bennetzen J.L."/>
            <person name="Choi D."/>
        </authorList>
    </citation>
    <scope>NUCLEOTIDE SEQUENCE [LARGE SCALE GENOMIC DNA]</scope>
    <source>
        <strain evidence="2">cv. CM334</strain>
    </source>
</reference>
<organism evidence="1 2">
    <name type="scientific">Capsicum annuum</name>
    <name type="common">Capsicum pepper</name>
    <dbReference type="NCBI Taxonomy" id="4072"/>
    <lineage>
        <taxon>Eukaryota</taxon>
        <taxon>Viridiplantae</taxon>
        <taxon>Streptophyta</taxon>
        <taxon>Embryophyta</taxon>
        <taxon>Tracheophyta</taxon>
        <taxon>Spermatophyta</taxon>
        <taxon>Magnoliopsida</taxon>
        <taxon>eudicotyledons</taxon>
        <taxon>Gunneridae</taxon>
        <taxon>Pentapetalae</taxon>
        <taxon>asterids</taxon>
        <taxon>lamiids</taxon>
        <taxon>Solanales</taxon>
        <taxon>Solanaceae</taxon>
        <taxon>Solanoideae</taxon>
        <taxon>Capsiceae</taxon>
        <taxon>Capsicum</taxon>
    </lineage>
</organism>
<evidence type="ECO:0000313" key="1">
    <source>
        <dbReference type="EMBL" id="PHT67596.1"/>
    </source>
</evidence>
<dbReference type="Proteomes" id="UP000222542">
    <property type="component" value="Unassembled WGS sequence"/>
</dbReference>
<sequence length="142" mass="16560">MPPIQTTLEESDPTINSDLNSKLHQVFNVCPLVLRSLSKELFGDYLVRCGCILWFEKQKEGPMLEVALDNEAFEEFFWVVDTDKEEHNNTMVFVRLYLNLEDKVLIEGGRIVMNLTKMEVLFAKMSNYIWDPGKMFIYSRGI</sequence>
<dbReference type="STRING" id="4072.A0A2G2YCX5"/>
<dbReference type="EMBL" id="AYRZ02000011">
    <property type="protein sequence ID" value="PHT67596.1"/>
    <property type="molecule type" value="Genomic_DNA"/>
</dbReference>
<proteinExistence type="predicted"/>
<dbReference type="AlphaFoldDB" id="A0A2G2YCX5"/>
<dbReference type="Gramene" id="PHT67596">
    <property type="protein sequence ID" value="PHT67596"/>
    <property type="gene ID" value="T459_27083"/>
</dbReference>